<evidence type="ECO:0000313" key="5">
    <source>
        <dbReference type="EMBL" id="PWD98083.1"/>
    </source>
</evidence>
<dbReference type="GO" id="GO:0005886">
    <property type="term" value="C:plasma membrane"/>
    <property type="evidence" value="ECO:0007669"/>
    <property type="project" value="TreeGrafter"/>
</dbReference>
<keyword evidence="1" id="KW-0547">Nucleotide-binding</keyword>
<dbReference type="InterPro" id="IPR005702">
    <property type="entry name" value="Wzc-like_C"/>
</dbReference>
<keyword evidence="4" id="KW-0472">Membrane</keyword>
<keyword evidence="3" id="KW-0175">Coiled coil</keyword>
<dbReference type="InterPro" id="IPR050445">
    <property type="entry name" value="Bact_polysacc_biosynth/exp"/>
</dbReference>
<keyword evidence="6" id="KW-1185">Reference proteome</keyword>
<keyword evidence="4" id="KW-1133">Transmembrane helix</keyword>
<dbReference type="SUPFAM" id="SSF52540">
    <property type="entry name" value="P-loop containing nucleoside triphosphate hydrolases"/>
    <property type="match status" value="1"/>
</dbReference>
<dbReference type="CDD" id="cd05387">
    <property type="entry name" value="BY-kinase"/>
    <property type="match status" value="1"/>
</dbReference>
<reference evidence="5 6" key="1">
    <citation type="submission" date="2018-05" db="EMBL/GenBank/DDBJ databases">
        <title>Marinilabilia rubrum sp. nov., isolated from saltern sediment.</title>
        <authorList>
            <person name="Zhang R."/>
        </authorList>
    </citation>
    <scope>NUCLEOTIDE SEQUENCE [LARGE SCALE GENOMIC DNA]</scope>
    <source>
        <strain evidence="5 6">WTE16</strain>
    </source>
</reference>
<dbReference type="PANTHER" id="PTHR32309">
    <property type="entry name" value="TYROSINE-PROTEIN KINASE"/>
    <property type="match status" value="1"/>
</dbReference>
<dbReference type="EMBL" id="QEWP01000019">
    <property type="protein sequence ID" value="PWD98083.1"/>
    <property type="molecule type" value="Genomic_DNA"/>
</dbReference>
<feature type="coiled-coil region" evidence="3">
    <location>
        <begin position="312"/>
        <end position="442"/>
    </location>
</feature>
<dbReference type="PANTHER" id="PTHR32309:SF13">
    <property type="entry name" value="FERRIC ENTEROBACTIN TRANSPORT PROTEIN FEPE"/>
    <property type="match status" value="1"/>
</dbReference>
<keyword evidence="4" id="KW-0812">Transmembrane</keyword>
<dbReference type="AlphaFoldDB" id="A0A2U2B4V2"/>
<dbReference type="InterPro" id="IPR027417">
    <property type="entry name" value="P-loop_NTPase"/>
</dbReference>
<organism evidence="5 6">
    <name type="scientific">Marinilabilia rubra</name>
    <dbReference type="NCBI Taxonomy" id="2162893"/>
    <lineage>
        <taxon>Bacteria</taxon>
        <taxon>Pseudomonadati</taxon>
        <taxon>Bacteroidota</taxon>
        <taxon>Bacteroidia</taxon>
        <taxon>Marinilabiliales</taxon>
        <taxon>Marinilabiliaceae</taxon>
        <taxon>Marinilabilia</taxon>
    </lineage>
</organism>
<dbReference type="Proteomes" id="UP000244956">
    <property type="component" value="Unassembled WGS sequence"/>
</dbReference>
<protein>
    <recommendedName>
        <fullName evidence="7">Capsular biosynthesis protein</fullName>
    </recommendedName>
</protein>
<proteinExistence type="predicted"/>
<dbReference type="NCBIfam" id="TIGR01007">
    <property type="entry name" value="eps_fam"/>
    <property type="match status" value="1"/>
</dbReference>
<accession>A0A2U2B4V2</accession>
<dbReference type="Gene3D" id="3.40.50.300">
    <property type="entry name" value="P-loop containing nucleotide triphosphate hydrolases"/>
    <property type="match status" value="1"/>
</dbReference>
<dbReference type="GO" id="GO:0005524">
    <property type="term" value="F:ATP binding"/>
    <property type="evidence" value="ECO:0007669"/>
    <property type="project" value="UniProtKB-KW"/>
</dbReference>
<gene>
    <name evidence="5" type="ORF">DDZ16_17220</name>
</gene>
<keyword evidence="2" id="KW-0067">ATP-binding</keyword>
<evidence type="ECO:0000256" key="3">
    <source>
        <dbReference type="SAM" id="Coils"/>
    </source>
</evidence>
<evidence type="ECO:0008006" key="7">
    <source>
        <dbReference type="Google" id="ProtNLM"/>
    </source>
</evidence>
<name>A0A2U2B4V2_9BACT</name>
<evidence type="ECO:0000256" key="4">
    <source>
        <dbReference type="SAM" id="Phobius"/>
    </source>
</evidence>
<dbReference type="OrthoDB" id="9794577at2"/>
<dbReference type="RefSeq" id="WP_109265726.1">
    <property type="nucleotide sequence ID" value="NZ_QEWP01000019.1"/>
</dbReference>
<feature type="transmembrane region" description="Helical" evidence="4">
    <location>
        <begin position="28"/>
        <end position="46"/>
    </location>
</feature>
<comment type="caution">
    <text evidence="5">The sequence shown here is derived from an EMBL/GenBank/DDBJ whole genome shotgun (WGS) entry which is preliminary data.</text>
</comment>
<evidence type="ECO:0000313" key="6">
    <source>
        <dbReference type="Proteomes" id="UP000244956"/>
    </source>
</evidence>
<evidence type="ECO:0000256" key="1">
    <source>
        <dbReference type="ARBA" id="ARBA00022741"/>
    </source>
</evidence>
<evidence type="ECO:0000256" key="2">
    <source>
        <dbReference type="ARBA" id="ARBA00022840"/>
    </source>
</evidence>
<dbReference type="GO" id="GO:0004713">
    <property type="term" value="F:protein tyrosine kinase activity"/>
    <property type="evidence" value="ECO:0007669"/>
    <property type="project" value="TreeGrafter"/>
</dbReference>
<sequence length="793" mass="90802">MHPKIDPDTNRKREAFVVRQILLKAVNYWPLFVISLFIALTAAYFLNKFSEPVYKVNTSLLVRDERASDISQQLVGISGISGFGQKTRNETAILQSYDLIRRAVMETNFELSFFKETRFYNREIKAPAGIVIHFDQEHVQPLNTLFEIKILNDSVYRIAGENENCSLYKYSPNQVAGQNMNFRLDTVFNAGQWLDTPELRFKINYKEPGVQPSSFSFRFNSLQSQISRWTHFYVAPREGTSVLNISVNTTVPEQGVEFLNSLIREFLNKGVSRKKEVAQRTIEFIDRQLLELKDSLRHSARNIQSERAEKGLLDVDYEFERLKTDLEELERSIAELEIENRYLLYLKEYLKEKGDFGNVIIPASLDIENAQLQDMLDELFNLNREMKEVKEVTLKATPFLKRKKEQLSKMKGSLKDAVNALLADNNLKKEELEKKSASLKERIWEMPENKEFFSQLEKNYQINDALYTMLLTRRSEMEILLASNLPANEVLEKPRTDRARLIAPRRTDNYQKAVMLGLAIPALLIGLFFYFNDRIQSDDQIEQISDFHISGHILNSRTHGNQVVKDHPNALVSESFRSLRTNIQFMNDQSGGGNDKVFVVTSGNLGEGKSFISLNLALSLAATSHRVALLSFDLRRPRIAEYVGSCLDRNGLSSYLAGKCELEEVFKPGPDANLYIGFAGAVPPNPPELMMRKGLVIKLFDYLRSNYDFIIVDTPPVGRVADALLLQNFADHWMFVVRHNQSRLRNTERLLNDLTKRGICNLSIVVNGIKHGNNIMGYGGAYSYGYGYGYGEK</sequence>